<evidence type="ECO:0000313" key="2">
    <source>
        <dbReference type="Proteomes" id="UP000026962"/>
    </source>
</evidence>
<sequence>MVCCQELGVGPNFSIQKATDVLYVNHQAAAVAASRMPRSSMPRASTTFPSPPHLRSAMDMDMAHYLTTELTKNATTSAAKGWYRKLLPEKILNNLTGILSFCNKLPEPESSILKELRVDAASIQAKLAKQRQYIPRASIHPQLTMGCSSDGCG</sequence>
<dbReference type="Proteomes" id="UP000026962">
    <property type="component" value="Chromosome 12"/>
</dbReference>
<dbReference type="STRING" id="4537.A0A0E0MLL8"/>
<dbReference type="Gramene" id="OPUNC12G08490.1">
    <property type="protein sequence ID" value="OPUNC12G08490.1"/>
    <property type="gene ID" value="OPUNC12G08490"/>
</dbReference>
<evidence type="ECO:0000313" key="1">
    <source>
        <dbReference type="EnsemblPlants" id="OPUNC12G08490.1"/>
    </source>
</evidence>
<organism evidence="1">
    <name type="scientific">Oryza punctata</name>
    <name type="common">Red rice</name>
    <dbReference type="NCBI Taxonomy" id="4537"/>
    <lineage>
        <taxon>Eukaryota</taxon>
        <taxon>Viridiplantae</taxon>
        <taxon>Streptophyta</taxon>
        <taxon>Embryophyta</taxon>
        <taxon>Tracheophyta</taxon>
        <taxon>Spermatophyta</taxon>
        <taxon>Magnoliopsida</taxon>
        <taxon>Liliopsida</taxon>
        <taxon>Poales</taxon>
        <taxon>Poaceae</taxon>
        <taxon>BOP clade</taxon>
        <taxon>Oryzoideae</taxon>
        <taxon>Oryzeae</taxon>
        <taxon>Oryzinae</taxon>
        <taxon>Oryza</taxon>
    </lineage>
</organism>
<reference evidence="1" key="1">
    <citation type="submission" date="2015-04" db="UniProtKB">
        <authorList>
            <consortium name="EnsemblPlants"/>
        </authorList>
    </citation>
    <scope>IDENTIFICATION</scope>
</reference>
<name>A0A0E0MLL8_ORYPU</name>
<dbReference type="EnsemblPlants" id="OPUNC12G08490.1">
    <property type="protein sequence ID" value="OPUNC12G08490.1"/>
    <property type="gene ID" value="OPUNC12G08490"/>
</dbReference>
<keyword evidence="2" id="KW-1185">Reference proteome</keyword>
<accession>A0A0E0MLL8</accession>
<proteinExistence type="predicted"/>
<protein>
    <submittedName>
        <fullName evidence="1">Uncharacterized protein</fullName>
    </submittedName>
</protein>
<reference evidence="1" key="2">
    <citation type="submission" date="2018-05" db="EMBL/GenBank/DDBJ databases">
        <title>OpunRS2 (Oryza punctata Reference Sequence Version 2).</title>
        <authorList>
            <person name="Zhang J."/>
            <person name="Kudrna D."/>
            <person name="Lee S."/>
            <person name="Talag J."/>
            <person name="Welchert J."/>
            <person name="Wing R.A."/>
        </authorList>
    </citation>
    <scope>NUCLEOTIDE SEQUENCE [LARGE SCALE GENOMIC DNA]</scope>
</reference>
<dbReference type="AlphaFoldDB" id="A0A0E0MLL8"/>
<dbReference type="HOGENOM" id="CLU_1716201_0_0_1"/>